<name>A0A9D2NZJ7_9FIRM</name>
<dbReference type="EMBL" id="DWWJ01000086">
    <property type="protein sequence ID" value="HJC40822.1"/>
    <property type="molecule type" value="Genomic_DNA"/>
</dbReference>
<feature type="non-terminal residue" evidence="2">
    <location>
        <position position="1"/>
    </location>
</feature>
<proteinExistence type="predicted"/>
<protein>
    <submittedName>
        <fullName evidence="2">Uncharacterized protein</fullName>
    </submittedName>
</protein>
<evidence type="ECO:0000256" key="1">
    <source>
        <dbReference type="SAM" id="MobiDB-lite"/>
    </source>
</evidence>
<sequence length="157" mass="15886">PETDGPEDLLEWEKAPAAGTGAGAVRRLRGVVPAGEEGERSPEAVSLPAVGRRGVLPAGGVSGGSLERTAAEGAEALPGSELPSGALEAAAGRGTAGTLYAQVRRTRAAAEYAAARRETVTVPVPAAAPAPAPLGAEGLDRLFQRDARRYDGGFTLY</sequence>
<gene>
    <name evidence="2" type="ORF">H9701_04635</name>
</gene>
<feature type="region of interest" description="Disordered" evidence="1">
    <location>
        <begin position="33"/>
        <end position="82"/>
    </location>
</feature>
<feature type="region of interest" description="Disordered" evidence="1">
    <location>
        <begin position="1"/>
        <end position="21"/>
    </location>
</feature>
<evidence type="ECO:0000313" key="3">
    <source>
        <dbReference type="Proteomes" id="UP000823882"/>
    </source>
</evidence>
<accession>A0A9D2NZJ7</accession>
<dbReference type="AlphaFoldDB" id="A0A9D2NZJ7"/>
<evidence type="ECO:0000313" key="2">
    <source>
        <dbReference type="EMBL" id="HJC40822.1"/>
    </source>
</evidence>
<organism evidence="2 3">
    <name type="scientific">Candidatus Intestinimonas pullistercoris</name>
    <dbReference type="NCBI Taxonomy" id="2838623"/>
    <lineage>
        <taxon>Bacteria</taxon>
        <taxon>Bacillati</taxon>
        <taxon>Bacillota</taxon>
        <taxon>Clostridia</taxon>
        <taxon>Eubacteriales</taxon>
        <taxon>Intestinimonas</taxon>
    </lineage>
</organism>
<reference evidence="2" key="1">
    <citation type="journal article" date="2021" name="PeerJ">
        <title>Extensive microbial diversity within the chicken gut microbiome revealed by metagenomics and culture.</title>
        <authorList>
            <person name="Gilroy R."/>
            <person name="Ravi A."/>
            <person name="Getino M."/>
            <person name="Pursley I."/>
            <person name="Horton D.L."/>
            <person name="Alikhan N.F."/>
            <person name="Baker D."/>
            <person name="Gharbi K."/>
            <person name="Hall N."/>
            <person name="Watson M."/>
            <person name="Adriaenssens E.M."/>
            <person name="Foster-Nyarko E."/>
            <person name="Jarju S."/>
            <person name="Secka A."/>
            <person name="Antonio M."/>
            <person name="Oren A."/>
            <person name="Chaudhuri R.R."/>
            <person name="La Ragione R."/>
            <person name="Hildebrand F."/>
            <person name="Pallen M.J."/>
        </authorList>
    </citation>
    <scope>NUCLEOTIDE SEQUENCE</scope>
    <source>
        <strain evidence="2">CHK186-1790</strain>
    </source>
</reference>
<reference evidence="2" key="2">
    <citation type="submission" date="2021-04" db="EMBL/GenBank/DDBJ databases">
        <authorList>
            <person name="Gilroy R."/>
        </authorList>
    </citation>
    <scope>NUCLEOTIDE SEQUENCE</scope>
    <source>
        <strain evidence="2">CHK186-1790</strain>
    </source>
</reference>
<comment type="caution">
    <text evidence="2">The sequence shown here is derived from an EMBL/GenBank/DDBJ whole genome shotgun (WGS) entry which is preliminary data.</text>
</comment>
<dbReference type="Proteomes" id="UP000823882">
    <property type="component" value="Unassembled WGS sequence"/>
</dbReference>
<feature type="compositionally biased region" description="Acidic residues" evidence="1">
    <location>
        <begin position="1"/>
        <end position="10"/>
    </location>
</feature>